<dbReference type="EMBL" id="KZ613939">
    <property type="protein sequence ID" value="PMD46069.1"/>
    <property type="molecule type" value="Genomic_DNA"/>
</dbReference>
<feature type="signal peptide" evidence="1">
    <location>
        <begin position="1"/>
        <end position="19"/>
    </location>
</feature>
<sequence length="393" mass="42512">MWYRTELPCLAALALSVIAIPTPSSSNGPHVLDNVTIFIPPASWTDHSTSYARVLLLDKHCETNNALLTTWTQGAPGEPYFPIYQSIDDGRSWGEWSRVYFNETANGGILLQPFLYELPIQIGQFPAGTILATGNAIPGDFSSTNIDIYASTDVGKTWNYVSNVARGAGPNTTNGAHPIWEPFINTYNGQVVVYYSDQRDPLHGQKLAHQTSTDLVNWGPVVNDVALENYTLRPGMTTVAEMGNGKWILTHELGLAPNPTAPYAVHYRIADNPLEFQSAPEYLLRATDGTISSAGPYVVWTPAGGPNGTIVVSDSTYSELFLNTAYGDPNEWVFTPTGKGISYTRALQVLPNESQVMIVDGGLYGGTNTSVTLGNFLVPGPVSSEDTVSACNN</sequence>
<organism evidence="2 3">
    <name type="scientific">Hyaloscypha variabilis (strain UAMH 11265 / GT02V1 / F)</name>
    <name type="common">Meliniomyces variabilis</name>
    <dbReference type="NCBI Taxonomy" id="1149755"/>
    <lineage>
        <taxon>Eukaryota</taxon>
        <taxon>Fungi</taxon>
        <taxon>Dikarya</taxon>
        <taxon>Ascomycota</taxon>
        <taxon>Pezizomycotina</taxon>
        <taxon>Leotiomycetes</taxon>
        <taxon>Helotiales</taxon>
        <taxon>Hyaloscyphaceae</taxon>
        <taxon>Hyaloscypha</taxon>
        <taxon>Hyaloscypha variabilis</taxon>
    </lineage>
</organism>
<evidence type="ECO:0000313" key="2">
    <source>
        <dbReference type="EMBL" id="PMD46069.1"/>
    </source>
</evidence>
<dbReference type="AlphaFoldDB" id="A0A2J6S5N1"/>
<dbReference type="PANTHER" id="PTHR38792">
    <property type="entry name" value="BNR/ASP-BOX REPEAT DOMAIN PROTEIN (AFU_ORTHOLOGUE AFUA_7G06430)-RELATED"/>
    <property type="match status" value="1"/>
</dbReference>
<dbReference type="GO" id="GO:0016787">
    <property type="term" value="F:hydrolase activity"/>
    <property type="evidence" value="ECO:0007669"/>
    <property type="project" value="UniProtKB-KW"/>
</dbReference>
<gene>
    <name evidence="2" type="ORF">L207DRAFT_418845</name>
</gene>
<dbReference type="Gene3D" id="2.120.10.10">
    <property type="match status" value="1"/>
</dbReference>
<dbReference type="PANTHER" id="PTHR38792:SF3">
    <property type="entry name" value="BNR_ASP-BOX REPEAT DOMAIN PROTEIN (AFU_ORTHOLOGUE AFUA_7G06430)-RELATED"/>
    <property type="match status" value="1"/>
</dbReference>
<dbReference type="Proteomes" id="UP000235786">
    <property type="component" value="Unassembled WGS sequence"/>
</dbReference>
<keyword evidence="1" id="KW-0732">Signal</keyword>
<evidence type="ECO:0000256" key="1">
    <source>
        <dbReference type="SAM" id="SignalP"/>
    </source>
</evidence>
<dbReference type="SUPFAM" id="SSF50939">
    <property type="entry name" value="Sialidases"/>
    <property type="match status" value="1"/>
</dbReference>
<keyword evidence="2" id="KW-0378">Hydrolase</keyword>
<name>A0A2J6S5N1_HYAVF</name>
<accession>A0A2J6S5N1</accession>
<dbReference type="InterPro" id="IPR036278">
    <property type="entry name" value="Sialidase_sf"/>
</dbReference>
<dbReference type="OrthoDB" id="2130735at2759"/>
<feature type="chain" id="PRO_5014466102" evidence="1">
    <location>
        <begin position="20"/>
        <end position="393"/>
    </location>
</feature>
<keyword evidence="3" id="KW-1185">Reference proteome</keyword>
<proteinExistence type="predicted"/>
<dbReference type="STRING" id="1149755.A0A2J6S5N1"/>
<reference evidence="2 3" key="1">
    <citation type="submission" date="2016-04" db="EMBL/GenBank/DDBJ databases">
        <title>A degradative enzymes factory behind the ericoid mycorrhizal symbiosis.</title>
        <authorList>
            <consortium name="DOE Joint Genome Institute"/>
            <person name="Martino E."/>
            <person name="Morin E."/>
            <person name="Grelet G."/>
            <person name="Kuo A."/>
            <person name="Kohler A."/>
            <person name="Daghino S."/>
            <person name="Barry K."/>
            <person name="Choi C."/>
            <person name="Cichocki N."/>
            <person name="Clum A."/>
            <person name="Copeland A."/>
            <person name="Hainaut M."/>
            <person name="Haridas S."/>
            <person name="Labutti K."/>
            <person name="Lindquist E."/>
            <person name="Lipzen A."/>
            <person name="Khouja H.-R."/>
            <person name="Murat C."/>
            <person name="Ohm R."/>
            <person name="Olson A."/>
            <person name="Spatafora J."/>
            <person name="Veneault-Fourrey C."/>
            <person name="Henrissat B."/>
            <person name="Grigoriev I."/>
            <person name="Martin F."/>
            <person name="Perotto S."/>
        </authorList>
    </citation>
    <scope>NUCLEOTIDE SEQUENCE [LARGE SCALE GENOMIC DNA]</scope>
    <source>
        <strain evidence="2 3">F</strain>
    </source>
</reference>
<protein>
    <submittedName>
        <fullName evidence="2">Glycoside hydrolase family 93 protein</fullName>
    </submittedName>
</protein>
<evidence type="ECO:0000313" key="3">
    <source>
        <dbReference type="Proteomes" id="UP000235786"/>
    </source>
</evidence>